<evidence type="ECO:0000256" key="3">
    <source>
        <dbReference type="SAM" id="MobiDB-lite"/>
    </source>
</evidence>
<dbReference type="InterPro" id="IPR016194">
    <property type="entry name" value="SPOC-like_C_dom_sf"/>
</dbReference>
<keyword evidence="2" id="KW-0227">DNA damage</keyword>
<dbReference type="SMART" id="SM00559">
    <property type="entry name" value="Ku78"/>
    <property type="match status" value="1"/>
</dbReference>
<comment type="similarity">
    <text evidence="2">Belongs to the prokaryotic Ku family.</text>
</comment>
<gene>
    <name evidence="2" type="primary">ku</name>
    <name evidence="5" type="ORF">C6571_07480</name>
</gene>
<comment type="subunit">
    <text evidence="2">Homodimer. Interacts with LigD.</text>
</comment>
<dbReference type="GO" id="GO:0006310">
    <property type="term" value="P:DNA recombination"/>
    <property type="evidence" value="ECO:0007669"/>
    <property type="project" value="UniProtKB-KW"/>
</dbReference>
<comment type="function">
    <text evidence="2">With LigD forms a non-homologous end joining (NHEJ) DNA repair enzyme, which repairs dsDNA breaks with reduced fidelity. Binds linear dsDNA with 5'- and 3'- overhangs but not closed circular dsDNA nor ssDNA. Recruits and stimulates the ligase activity of LigD.</text>
</comment>
<accession>A0A2S0MZC4</accession>
<dbReference type="EMBL" id="CP027669">
    <property type="protein sequence ID" value="AVO41147.1"/>
    <property type="molecule type" value="Genomic_DNA"/>
</dbReference>
<organism evidence="5 6">
    <name type="scientific">Simplicispira suum</name>
    <dbReference type="NCBI Taxonomy" id="2109915"/>
    <lineage>
        <taxon>Bacteria</taxon>
        <taxon>Pseudomonadati</taxon>
        <taxon>Pseudomonadota</taxon>
        <taxon>Betaproteobacteria</taxon>
        <taxon>Burkholderiales</taxon>
        <taxon>Comamonadaceae</taxon>
        <taxon>Simplicispira</taxon>
    </lineage>
</organism>
<reference evidence="5 6" key="1">
    <citation type="submission" date="2018-03" db="EMBL/GenBank/DDBJ databases">
        <title>Genome sequencing of Simplicispira sp.</title>
        <authorList>
            <person name="Kim S.-J."/>
            <person name="Heo J."/>
            <person name="Kwon S.-W."/>
        </authorList>
    </citation>
    <scope>NUCLEOTIDE SEQUENCE [LARGE SCALE GENOMIC DNA]</scope>
    <source>
        <strain evidence="5 6">SC1-8</strain>
    </source>
</reference>
<dbReference type="PANTHER" id="PTHR41251:SF1">
    <property type="entry name" value="NON-HOMOLOGOUS END JOINING PROTEIN KU"/>
    <property type="match status" value="1"/>
</dbReference>
<dbReference type="OrthoDB" id="9795084at2"/>
<keyword evidence="2" id="KW-0233">DNA recombination</keyword>
<keyword evidence="1 2" id="KW-0238">DNA-binding</keyword>
<dbReference type="Pfam" id="PF02735">
    <property type="entry name" value="Ku"/>
    <property type="match status" value="1"/>
</dbReference>
<dbReference type="KEGG" id="simp:C6571_07480"/>
<feature type="region of interest" description="Disordered" evidence="3">
    <location>
        <begin position="260"/>
        <end position="317"/>
    </location>
</feature>
<evidence type="ECO:0000313" key="5">
    <source>
        <dbReference type="EMBL" id="AVO41147.1"/>
    </source>
</evidence>
<dbReference type="SUPFAM" id="SSF100939">
    <property type="entry name" value="SPOC domain-like"/>
    <property type="match status" value="1"/>
</dbReference>
<dbReference type="InterPro" id="IPR009187">
    <property type="entry name" value="Prok_Ku"/>
</dbReference>
<dbReference type="HAMAP" id="MF_01875">
    <property type="entry name" value="Prokaryotic_Ku"/>
    <property type="match status" value="1"/>
</dbReference>
<dbReference type="InterPro" id="IPR006164">
    <property type="entry name" value="DNA_bd_Ku70/Ku80"/>
</dbReference>
<dbReference type="PANTHER" id="PTHR41251">
    <property type="entry name" value="NON-HOMOLOGOUS END JOINING PROTEIN KU"/>
    <property type="match status" value="1"/>
</dbReference>
<evidence type="ECO:0000259" key="4">
    <source>
        <dbReference type="SMART" id="SM00559"/>
    </source>
</evidence>
<feature type="compositionally biased region" description="Low complexity" evidence="3">
    <location>
        <begin position="264"/>
        <end position="301"/>
    </location>
</feature>
<dbReference type="NCBIfam" id="TIGR02772">
    <property type="entry name" value="Ku_bact"/>
    <property type="match status" value="1"/>
</dbReference>
<evidence type="ECO:0000313" key="6">
    <source>
        <dbReference type="Proteomes" id="UP000239326"/>
    </source>
</evidence>
<name>A0A2S0MZC4_9BURK</name>
<dbReference type="CDD" id="cd00789">
    <property type="entry name" value="KU_like"/>
    <property type="match status" value="1"/>
</dbReference>
<keyword evidence="6" id="KW-1185">Reference proteome</keyword>
<protein>
    <recommendedName>
        <fullName evidence="2">Non-homologous end joining protein Ku</fullName>
    </recommendedName>
</protein>
<dbReference type="AlphaFoldDB" id="A0A2S0MZC4"/>
<dbReference type="GO" id="GO:0003690">
    <property type="term" value="F:double-stranded DNA binding"/>
    <property type="evidence" value="ECO:0007669"/>
    <property type="project" value="UniProtKB-UniRule"/>
</dbReference>
<sequence>MATRVLWKGAISFGLVHIPVGLHTATSEQGIDFDWLDKRTMDPVGYKRVNKRTGKEITSDNIVKGVQTGDGEYVVLSKEEIEAAFPKTTQTIEIERFVAASDIPFSYLERPYYLAPINKGAKVYALLRETLHESGKVGLATVVIQTKQHLAALMPCGPALVLNLLRWGDEVKPVDALDLPKTGSQKISAAERKMATQLVDEMSGKWNPDDFKDEFREQVMALVEHKRDAGDTETVLQPEESAPESAEVIDLTALLQRSLGAKGGAKTAGKSQTATKKPAAKVAATKPKAPAKSAPKQAGKSAAKKGSDSAAPKRKAA</sequence>
<feature type="domain" description="Ku" evidence="4">
    <location>
        <begin position="54"/>
        <end position="182"/>
    </location>
</feature>
<proteinExistence type="inferred from homology"/>
<evidence type="ECO:0000256" key="2">
    <source>
        <dbReference type="HAMAP-Rule" id="MF_01875"/>
    </source>
</evidence>
<evidence type="ECO:0000256" key="1">
    <source>
        <dbReference type="ARBA" id="ARBA00023125"/>
    </source>
</evidence>
<dbReference type="Gene3D" id="2.40.290.10">
    <property type="match status" value="1"/>
</dbReference>
<dbReference type="RefSeq" id="WP_106446126.1">
    <property type="nucleotide sequence ID" value="NZ_CP027669.1"/>
</dbReference>
<keyword evidence="2" id="KW-0234">DNA repair</keyword>
<dbReference type="GO" id="GO:0006303">
    <property type="term" value="P:double-strand break repair via nonhomologous end joining"/>
    <property type="evidence" value="ECO:0007669"/>
    <property type="project" value="UniProtKB-UniRule"/>
</dbReference>
<dbReference type="PIRSF" id="PIRSF006493">
    <property type="entry name" value="Prok_Ku"/>
    <property type="match status" value="1"/>
</dbReference>
<dbReference type="Proteomes" id="UP000239326">
    <property type="component" value="Chromosome"/>
</dbReference>